<reference evidence="3" key="1">
    <citation type="submission" date="2018-08" db="EMBL/GenBank/DDBJ databases">
        <authorList>
            <person name="Rossello M."/>
        </authorList>
    </citation>
    <scope>NUCLEOTIDE SEQUENCE [LARGE SCALE GENOMIC DNA]</scope>
    <source>
        <strain evidence="3">cv. Chinese Spring</strain>
    </source>
</reference>
<feature type="compositionally biased region" description="Polar residues" evidence="1">
    <location>
        <begin position="39"/>
        <end position="48"/>
    </location>
</feature>
<dbReference type="Gramene" id="TraesRN6B0101107000.1">
    <property type="protein sequence ID" value="TraesRN6B0101107000.1"/>
    <property type="gene ID" value="TraesRN6B0101107000"/>
</dbReference>
<dbReference type="Gramene" id="TraesROB_scaffold_010386_01G000100.1">
    <property type="protein sequence ID" value="TraesROB_scaffold_010386_01G000100.1"/>
    <property type="gene ID" value="TraesROB_scaffold_010386_01G000100"/>
</dbReference>
<evidence type="ECO:0000256" key="1">
    <source>
        <dbReference type="SAM" id="MobiDB-lite"/>
    </source>
</evidence>
<dbReference type="Gramene" id="TraesLDM6B03G03615310.1">
    <property type="protein sequence ID" value="TraesLDM6B03G03615310.1"/>
    <property type="gene ID" value="TraesLDM6B03G03615310"/>
</dbReference>
<dbReference type="EnsemblPlants" id="TraesCS6B02G399600.1">
    <property type="protein sequence ID" value="TraesCS6B02G399600.1"/>
    <property type="gene ID" value="TraesCS6B02G399600"/>
</dbReference>
<dbReference type="Gramene" id="TraesCS6B03G1130600.1">
    <property type="protein sequence ID" value="TraesCS6B03G1130600.1.CDS"/>
    <property type="gene ID" value="TraesCS6B03G1130600"/>
</dbReference>
<dbReference type="Proteomes" id="UP000019116">
    <property type="component" value="Chromosome 6B"/>
</dbReference>
<proteinExistence type="predicted"/>
<dbReference type="Gramene" id="TraesWEE_scaffold_014701_01G000200.1">
    <property type="protein sequence ID" value="TraesWEE_scaffold_014701_01G000200.1"/>
    <property type="gene ID" value="TraesWEE_scaffold_014701_01G000200"/>
</dbReference>
<dbReference type="Gramene" id="TraesARI6B03G03576880.1">
    <property type="protein sequence ID" value="TraesARI6B03G03576880.1"/>
    <property type="gene ID" value="TraesARI6B03G03576880"/>
</dbReference>
<organism evidence="3">
    <name type="scientific">Triticum aestivum</name>
    <name type="common">Wheat</name>
    <dbReference type="NCBI Taxonomy" id="4565"/>
    <lineage>
        <taxon>Eukaryota</taxon>
        <taxon>Viridiplantae</taxon>
        <taxon>Streptophyta</taxon>
        <taxon>Embryophyta</taxon>
        <taxon>Tracheophyta</taxon>
        <taxon>Spermatophyta</taxon>
        <taxon>Magnoliopsida</taxon>
        <taxon>Liliopsida</taxon>
        <taxon>Poales</taxon>
        <taxon>Poaceae</taxon>
        <taxon>BOP clade</taxon>
        <taxon>Pooideae</taxon>
        <taxon>Triticodae</taxon>
        <taxon>Triticeae</taxon>
        <taxon>Triticinae</taxon>
        <taxon>Triticum</taxon>
    </lineage>
</organism>
<protein>
    <submittedName>
        <fullName evidence="3">Uncharacterized protein</fullName>
    </submittedName>
</protein>
<dbReference type="AlphaFoldDB" id="A0A3B6PR95"/>
<dbReference type="OrthoDB" id="759753at2759"/>
<feature type="chain" id="PRO_5043179053" evidence="2">
    <location>
        <begin position="28"/>
        <end position="104"/>
    </location>
</feature>
<dbReference type="Gramene" id="TraesPARA_EIv1.0_2102890.1">
    <property type="protein sequence ID" value="TraesPARA_EIv1.0_2102890.1.CDS"/>
    <property type="gene ID" value="TraesPARA_EIv1.0_2102890"/>
</dbReference>
<dbReference type="Gramene" id="TraesMAC6B03G03614720.1">
    <property type="protein sequence ID" value="TraesMAC6B03G03614720.1"/>
    <property type="gene ID" value="TraesMAC6B03G03614720"/>
</dbReference>
<keyword evidence="4" id="KW-1185">Reference proteome</keyword>
<sequence>MRSRSSSYLPLAAAVVLLLVLTAAMEAEGIRLDAETRASVGSSSSNPVHNKPSDDLVKGSTTGSVSESEATRSAGAVKEVRAVAHVPEFHEDYYVRTVHSSRHH</sequence>
<keyword evidence="2" id="KW-0732">Signal</keyword>
<dbReference type="Gramene" id="TraesJAG6B03G03606810.1">
    <property type="protein sequence ID" value="TraesJAG6B03G03606810.1"/>
    <property type="gene ID" value="TraesJAG6B03G03606810"/>
</dbReference>
<evidence type="ECO:0000256" key="2">
    <source>
        <dbReference type="SAM" id="SignalP"/>
    </source>
</evidence>
<reference evidence="3" key="2">
    <citation type="submission" date="2018-10" db="UniProtKB">
        <authorList>
            <consortium name="EnsemblPlants"/>
        </authorList>
    </citation>
    <scope>IDENTIFICATION</scope>
</reference>
<dbReference type="Gramene" id="TraesLAC6B03G03571240.1">
    <property type="protein sequence ID" value="TraesLAC6B03G03571240.1"/>
    <property type="gene ID" value="TraesLAC6B03G03571240"/>
</dbReference>
<evidence type="ECO:0000313" key="3">
    <source>
        <dbReference type="EnsemblPlants" id="TraesCS6B02G399600.1"/>
    </source>
</evidence>
<dbReference type="Gramene" id="TraesJUL6B03G03646780.1">
    <property type="protein sequence ID" value="TraesJUL6B03G03646780.1"/>
    <property type="gene ID" value="TraesJUL6B03G03646780"/>
</dbReference>
<dbReference type="Gramene" id="TraesCAD_scaffold_021348_01G000200.1">
    <property type="protein sequence ID" value="TraesCAD_scaffold_021348_01G000200.1"/>
    <property type="gene ID" value="TraesCAD_scaffold_021348_01G000200"/>
</dbReference>
<dbReference type="Gramene" id="TraesSTA6B03G03605150.1">
    <property type="protein sequence ID" value="TraesSTA6B03G03605150.1"/>
    <property type="gene ID" value="TraesSTA6B03G03605150"/>
</dbReference>
<dbReference type="Gramene" id="TraesCS6B02G399600.1">
    <property type="protein sequence ID" value="TraesCS6B02G399600.1"/>
    <property type="gene ID" value="TraesCS6B02G399600"/>
</dbReference>
<evidence type="ECO:0000313" key="4">
    <source>
        <dbReference type="Proteomes" id="UP000019116"/>
    </source>
</evidence>
<feature type="compositionally biased region" description="Polar residues" evidence="1">
    <location>
        <begin position="59"/>
        <end position="68"/>
    </location>
</feature>
<accession>A0A3B6PR95</accession>
<feature type="region of interest" description="Disordered" evidence="1">
    <location>
        <begin position="36"/>
        <end position="77"/>
    </location>
</feature>
<feature type="signal peptide" evidence="2">
    <location>
        <begin position="1"/>
        <end position="27"/>
    </location>
</feature>
<dbReference type="Gramene" id="TraesNOR6B03G03653430.1">
    <property type="protein sequence ID" value="TraesNOR6B03G03653430.1"/>
    <property type="gene ID" value="TraesNOR6B03G03653430"/>
</dbReference>
<dbReference type="Gramene" id="TraesCLE_scaffold_007825_01G000100.1">
    <property type="protein sequence ID" value="TraesCLE_scaffold_007825_01G000100.1"/>
    <property type="gene ID" value="TraesCLE_scaffold_007825_01G000100"/>
</dbReference>
<name>A0A3B6PR95_WHEAT</name>
<dbReference type="Gramene" id="TraesSYM6B03G03558420.1">
    <property type="protein sequence ID" value="TraesSYM6B03G03558420.1"/>
    <property type="gene ID" value="TraesSYM6B03G03558420"/>
</dbReference>